<dbReference type="RefSeq" id="WP_220118650.1">
    <property type="nucleotide sequence ID" value="NZ_JAHZUY010000057.1"/>
</dbReference>
<evidence type="ECO:0008006" key="5">
    <source>
        <dbReference type="Google" id="ProtNLM"/>
    </source>
</evidence>
<keyword evidence="1" id="KW-0175">Coiled coil</keyword>
<feature type="region of interest" description="Disordered" evidence="2">
    <location>
        <begin position="1"/>
        <end position="26"/>
    </location>
</feature>
<sequence>MRRPRPETRRSDSSARGDARGTATLPGADLAAAGAPELSAELARLRAAVAAERARLAALERQRAALLASTETLRREAAPAAAAARRAEGALAAAEPNALRIFVHYRAGSPLAEHAAAELAAALHEAGLEVAGFRPAAAVPAVRPVRYYHADDAPIAAGLAAQLGRGWVAQDFHGLPAAPPARTLEIWVPER</sequence>
<accession>A0ABS7F6C9</accession>
<reference evidence="3 4" key="1">
    <citation type="submission" date="2021-08" db="EMBL/GenBank/DDBJ databases">
        <title>Caldovatus sediminis gen. nov., sp. nov., a moderately thermophilic bacterium isolated from a hot spring.</title>
        <authorList>
            <person name="Hu C.-J."/>
            <person name="Li W.-J."/>
            <person name="Xian W.-D."/>
        </authorList>
    </citation>
    <scope>NUCLEOTIDE SEQUENCE [LARGE SCALE GENOMIC DNA]</scope>
    <source>
        <strain evidence="3 4">SYSU G05006</strain>
    </source>
</reference>
<feature type="compositionally biased region" description="Basic and acidic residues" evidence="2">
    <location>
        <begin position="1"/>
        <end position="19"/>
    </location>
</feature>
<organism evidence="3 4">
    <name type="scientific">Caldovatus aquaticus</name>
    <dbReference type="NCBI Taxonomy" id="2865671"/>
    <lineage>
        <taxon>Bacteria</taxon>
        <taxon>Pseudomonadati</taxon>
        <taxon>Pseudomonadota</taxon>
        <taxon>Alphaproteobacteria</taxon>
        <taxon>Acetobacterales</taxon>
        <taxon>Roseomonadaceae</taxon>
        <taxon>Caldovatus</taxon>
    </lineage>
</organism>
<dbReference type="Proteomes" id="UP001519924">
    <property type="component" value="Unassembled WGS sequence"/>
</dbReference>
<keyword evidence="4" id="KW-1185">Reference proteome</keyword>
<evidence type="ECO:0000313" key="4">
    <source>
        <dbReference type="Proteomes" id="UP001519924"/>
    </source>
</evidence>
<dbReference type="EMBL" id="JAHZUY010000057">
    <property type="protein sequence ID" value="MBW8270868.1"/>
    <property type="molecule type" value="Genomic_DNA"/>
</dbReference>
<evidence type="ECO:0000256" key="1">
    <source>
        <dbReference type="SAM" id="Coils"/>
    </source>
</evidence>
<name>A0ABS7F6C9_9PROT</name>
<evidence type="ECO:0000256" key="2">
    <source>
        <dbReference type="SAM" id="MobiDB-lite"/>
    </source>
</evidence>
<evidence type="ECO:0000313" key="3">
    <source>
        <dbReference type="EMBL" id="MBW8270868.1"/>
    </source>
</evidence>
<gene>
    <name evidence="3" type="ORF">K1J50_15395</name>
</gene>
<protein>
    <recommendedName>
        <fullName evidence="5">LytR/CpsA/Psr regulator C-terminal domain-containing protein</fullName>
    </recommendedName>
</protein>
<feature type="coiled-coil region" evidence="1">
    <location>
        <begin position="42"/>
        <end position="76"/>
    </location>
</feature>
<proteinExistence type="predicted"/>
<comment type="caution">
    <text evidence="3">The sequence shown here is derived from an EMBL/GenBank/DDBJ whole genome shotgun (WGS) entry which is preliminary data.</text>
</comment>